<dbReference type="InterPro" id="IPR050168">
    <property type="entry name" value="AAA_ATPase_domain"/>
</dbReference>
<dbReference type="EMBL" id="FPKR01000007">
    <property type="protein sequence ID" value="SFZ76491.1"/>
    <property type="molecule type" value="Genomic_DNA"/>
</dbReference>
<evidence type="ECO:0000313" key="5">
    <source>
        <dbReference type="Proteomes" id="UP000186513"/>
    </source>
</evidence>
<dbReference type="GO" id="GO:0016887">
    <property type="term" value="F:ATP hydrolysis activity"/>
    <property type="evidence" value="ECO:0007669"/>
    <property type="project" value="InterPro"/>
</dbReference>
<dbReference type="InterPro" id="IPR027417">
    <property type="entry name" value="P-loop_NTPase"/>
</dbReference>
<proteinExistence type="predicted"/>
<dbReference type="InterPro" id="IPR003593">
    <property type="entry name" value="AAA+_ATPase"/>
</dbReference>
<dbReference type="SUPFAM" id="SSF52540">
    <property type="entry name" value="P-loop containing nucleoside triphosphate hydrolases"/>
    <property type="match status" value="1"/>
</dbReference>
<evidence type="ECO:0000256" key="2">
    <source>
        <dbReference type="ARBA" id="ARBA00022840"/>
    </source>
</evidence>
<evidence type="ECO:0000259" key="3">
    <source>
        <dbReference type="SMART" id="SM00382"/>
    </source>
</evidence>
<dbReference type="Gene3D" id="3.40.50.300">
    <property type="entry name" value="P-loop containing nucleotide triphosphate hydrolases"/>
    <property type="match status" value="1"/>
</dbReference>
<name>A0A1K2HID8_9NEIS</name>
<feature type="domain" description="AAA+ ATPase" evidence="3">
    <location>
        <begin position="348"/>
        <end position="479"/>
    </location>
</feature>
<evidence type="ECO:0000256" key="1">
    <source>
        <dbReference type="ARBA" id="ARBA00022741"/>
    </source>
</evidence>
<keyword evidence="1" id="KW-0547">Nucleotide-binding</keyword>
<dbReference type="InterPro" id="IPR003959">
    <property type="entry name" value="ATPase_AAA_core"/>
</dbReference>
<dbReference type="SMART" id="SM00382">
    <property type="entry name" value="AAA"/>
    <property type="match status" value="1"/>
</dbReference>
<sequence>MSAPTASSEAAALPDWAAQLRERYLAGEANVFILHGNVFDSYPLGDQYAQLPEVLAALLAKKDCVFELSLAQGVRVQRDQAAQPLPAGLQEKGLGGALQFLEGQLRSRSNTAVLVPYAETIFPAAETHFLSFEERAAVATLHRWSLDQALHRTDAIIVLVAETLSALAPSLLSNPSVVAIELRLPDAATRRAAVGQFAKGMADTQLARIAEQTAGLRLIQIASIVSDSGRADSLGEAERSRFILGLLGNAPDAAARAEAFARVTAGMSQAAIQALIAPERSLPETEGDEAVLAIIRQRKREILEKECAGLIEFIEPKHGLAVVGGNAAIKTELMRVARALREGDVRRAPMGLLAVGPMGSGKTFVIKAFLKEAGLNGVMLKNFRSQWVGATESNLERVLAMVKVMGPVALVIDEGDRSFGSRSEDNDGGTSSRVIARLKAFMSEPENRGQVLFTMMTNRPDKLDIDIKRPGRLDVKLPFFYAQSAEERLDIVRALFGRHSLQWEGSEDQHLLACEALHGYSNADLEALVLLAAASQSEPGSTISAALFEQAITDFMPPQDRNMVRYMELLAALECSRRSWLPLHLRELSTQALQEQLLQLQQVID</sequence>
<reference evidence="4 5" key="1">
    <citation type="submission" date="2016-11" db="EMBL/GenBank/DDBJ databases">
        <authorList>
            <person name="Jaros S."/>
            <person name="Januszkiewicz K."/>
            <person name="Wedrychowicz H."/>
        </authorList>
    </citation>
    <scope>NUCLEOTIDE SEQUENCE [LARGE SCALE GENOMIC DNA]</scope>
    <source>
        <strain evidence="4 5">DSM 18899</strain>
    </source>
</reference>
<dbReference type="PANTHER" id="PTHR23077">
    <property type="entry name" value="AAA-FAMILY ATPASE"/>
    <property type="match status" value="1"/>
</dbReference>
<dbReference type="AlphaFoldDB" id="A0A1K2HID8"/>
<dbReference type="CDD" id="cd19481">
    <property type="entry name" value="RecA-like_protease"/>
    <property type="match status" value="1"/>
</dbReference>
<dbReference type="OrthoDB" id="9809379at2"/>
<dbReference type="Pfam" id="PF00004">
    <property type="entry name" value="AAA"/>
    <property type="match status" value="1"/>
</dbReference>
<gene>
    <name evidence="4" type="ORF">SAMN02745887_01979</name>
</gene>
<organism evidence="4 5">
    <name type="scientific">Chitinimonas taiwanensis DSM 18899</name>
    <dbReference type="NCBI Taxonomy" id="1121279"/>
    <lineage>
        <taxon>Bacteria</taxon>
        <taxon>Pseudomonadati</taxon>
        <taxon>Pseudomonadota</taxon>
        <taxon>Betaproteobacteria</taxon>
        <taxon>Neisseriales</taxon>
        <taxon>Chitinibacteraceae</taxon>
        <taxon>Chitinimonas</taxon>
    </lineage>
</organism>
<protein>
    <submittedName>
        <fullName evidence="4">AAA+-type ATPase, SpoVK/Ycf46/Vps4 family</fullName>
    </submittedName>
</protein>
<keyword evidence="2" id="KW-0067">ATP-binding</keyword>
<dbReference type="STRING" id="1121279.SAMN02745887_01979"/>
<accession>A0A1K2HID8</accession>
<dbReference type="Proteomes" id="UP000186513">
    <property type="component" value="Unassembled WGS sequence"/>
</dbReference>
<evidence type="ECO:0000313" key="4">
    <source>
        <dbReference type="EMBL" id="SFZ76491.1"/>
    </source>
</evidence>
<dbReference type="RefSeq" id="WP_072428491.1">
    <property type="nucleotide sequence ID" value="NZ_FPKR01000007.1"/>
</dbReference>
<keyword evidence="5" id="KW-1185">Reference proteome</keyword>
<dbReference type="GO" id="GO:0005524">
    <property type="term" value="F:ATP binding"/>
    <property type="evidence" value="ECO:0007669"/>
    <property type="project" value="UniProtKB-KW"/>
</dbReference>
<dbReference type="PANTHER" id="PTHR23077:SF171">
    <property type="entry name" value="NUCLEAR VALOSIN-CONTAINING PROTEIN-LIKE"/>
    <property type="match status" value="1"/>
</dbReference>